<dbReference type="Proteomes" id="UP001305498">
    <property type="component" value="Chromosome"/>
</dbReference>
<name>A0AA97I7T4_9MICO</name>
<gene>
    <name evidence="5" type="ORF">N8K70_04650</name>
</gene>
<dbReference type="InterPro" id="IPR000335">
    <property type="entry name" value="Bleomycin-R"/>
</dbReference>
<reference evidence="5 6" key="1">
    <citation type="submission" date="2023-02" db="EMBL/GenBank/DDBJ databases">
        <title>Microbacterium betulae sp. nov., isolated from birch wood.</title>
        <authorList>
            <person name="Pasciak M."/>
            <person name="Pawlik K.J."/>
            <person name="Martynowski D."/>
            <person name="Laczmanski L."/>
            <person name="Ciekot J."/>
            <person name="Szponar B."/>
            <person name="Wojcik-Fatla A."/>
            <person name="Mackiewicz B."/>
            <person name="Farian E."/>
            <person name="Cholewa G."/>
            <person name="Cholewa A."/>
            <person name="Dutkiewicz J."/>
        </authorList>
    </citation>
    <scope>NUCLEOTIDE SEQUENCE [LARGE SCALE GENOMIC DNA]</scope>
    <source>
        <strain evidence="5 6">AB</strain>
    </source>
</reference>
<evidence type="ECO:0000313" key="5">
    <source>
        <dbReference type="EMBL" id="WOF23972.1"/>
    </source>
</evidence>
<dbReference type="InterPro" id="IPR004360">
    <property type="entry name" value="Glyas_Fos-R_dOase_dom"/>
</dbReference>
<dbReference type="InterPro" id="IPR029068">
    <property type="entry name" value="Glyas_Bleomycin-R_OHBP_Dase"/>
</dbReference>
<evidence type="ECO:0000313" key="6">
    <source>
        <dbReference type="Proteomes" id="UP001305498"/>
    </source>
</evidence>
<keyword evidence="6" id="KW-1185">Reference proteome</keyword>
<dbReference type="RefSeq" id="WP_317140444.1">
    <property type="nucleotide sequence ID" value="NZ_CP118157.1"/>
</dbReference>
<sequence length="137" mass="14985">MSSAEGPALVPELLVADVEKSVDFWCGLCGFAIDYRREEEGFASISSGSAHVMLEQQGVGRNWITASLERPLGRGINLQITVPDVAPILSSLREVGYPLFLEPETKLYRTDRGDVGVRQFLVADPDGYLIRFQAALG</sequence>
<dbReference type="PROSITE" id="PS51819">
    <property type="entry name" value="VOC"/>
    <property type="match status" value="1"/>
</dbReference>
<dbReference type="Pfam" id="PF00903">
    <property type="entry name" value="Glyoxalase"/>
    <property type="match status" value="1"/>
</dbReference>
<comment type="similarity">
    <text evidence="1">Belongs to the bleomycin resistance protein family.</text>
</comment>
<evidence type="ECO:0000256" key="1">
    <source>
        <dbReference type="ARBA" id="ARBA00011051"/>
    </source>
</evidence>
<dbReference type="GO" id="GO:0046677">
    <property type="term" value="P:response to antibiotic"/>
    <property type="evidence" value="ECO:0007669"/>
    <property type="project" value="UniProtKB-KW"/>
</dbReference>
<dbReference type="InterPro" id="IPR037523">
    <property type="entry name" value="VOC_core"/>
</dbReference>
<organism evidence="5 6">
    <name type="scientific">Microbacterium betulae</name>
    <dbReference type="NCBI Taxonomy" id="2981139"/>
    <lineage>
        <taxon>Bacteria</taxon>
        <taxon>Bacillati</taxon>
        <taxon>Actinomycetota</taxon>
        <taxon>Actinomycetes</taxon>
        <taxon>Micrococcales</taxon>
        <taxon>Microbacteriaceae</taxon>
        <taxon>Microbacterium</taxon>
    </lineage>
</organism>
<keyword evidence="3" id="KW-0046">Antibiotic resistance</keyword>
<proteinExistence type="inferred from homology"/>
<evidence type="ECO:0000256" key="2">
    <source>
        <dbReference type="ARBA" id="ARBA00021572"/>
    </source>
</evidence>
<dbReference type="Gene3D" id="3.10.180.10">
    <property type="entry name" value="2,3-Dihydroxybiphenyl 1,2-Dioxygenase, domain 1"/>
    <property type="match status" value="1"/>
</dbReference>
<evidence type="ECO:0000259" key="4">
    <source>
        <dbReference type="PROSITE" id="PS51819"/>
    </source>
</evidence>
<evidence type="ECO:0000256" key="3">
    <source>
        <dbReference type="ARBA" id="ARBA00023251"/>
    </source>
</evidence>
<dbReference type="KEGG" id="mbet:N8K70_04650"/>
<feature type="domain" description="VOC" evidence="4">
    <location>
        <begin position="6"/>
        <end position="135"/>
    </location>
</feature>
<accession>A0AA97I7T4</accession>
<dbReference type="SUPFAM" id="SSF54593">
    <property type="entry name" value="Glyoxalase/Bleomycin resistance protein/Dihydroxybiphenyl dioxygenase"/>
    <property type="match status" value="1"/>
</dbReference>
<dbReference type="AlphaFoldDB" id="A0AA97I7T4"/>
<dbReference type="CDD" id="cd08349">
    <property type="entry name" value="BLMA_like"/>
    <property type="match status" value="1"/>
</dbReference>
<dbReference type="EMBL" id="CP118157">
    <property type="protein sequence ID" value="WOF23972.1"/>
    <property type="molecule type" value="Genomic_DNA"/>
</dbReference>
<protein>
    <recommendedName>
        <fullName evidence="2">Bleomycin resistance protein</fullName>
    </recommendedName>
</protein>